<reference evidence="1" key="1">
    <citation type="submission" date="2015-03" db="EMBL/GenBank/DDBJ databases">
        <authorList>
            <person name="Murphy D."/>
        </authorList>
    </citation>
    <scope>NUCLEOTIDE SEQUENCE [LARGE SCALE GENOMIC DNA]</scope>
    <source>
        <strain evidence="1">K00500041</strain>
    </source>
</reference>
<sequence length="119" mass="11917">MTASTAAAAGADSARMLARLPSLASAHSGGSARSTAASGAISAPILPLSMIMPPPDTAEPARVCSNVAAVTPVSITHSTVRIQPWWMRSRNSRIRTSKPASGSEASCPAARCSASAAAT</sequence>
<dbReference type="Proteomes" id="UP000038802">
    <property type="component" value="Unassembled WGS sequence"/>
</dbReference>
<evidence type="ECO:0000313" key="1">
    <source>
        <dbReference type="EMBL" id="COU95404.1"/>
    </source>
</evidence>
<reference evidence="3 4" key="2">
    <citation type="submission" date="2015-03" db="EMBL/GenBank/DDBJ databases">
        <authorList>
            <consortium name="Pathogen Informatics"/>
        </authorList>
    </citation>
    <scope>NUCLEOTIDE SEQUENCE [LARGE SCALE GENOMIC DNA]</scope>
    <source>
        <strain evidence="3">K00500041</strain>
        <strain evidence="2 4">P00601463</strain>
    </source>
</reference>
<dbReference type="EMBL" id="CHKL01000065">
    <property type="protein sequence ID" value="COV90446.1"/>
    <property type="molecule type" value="Genomic_DNA"/>
</dbReference>
<name>A0A0U0RB79_MYCTX</name>
<evidence type="ECO:0000313" key="4">
    <source>
        <dbReference type="Proteomes" id="UP000048600"/>
    </source>
</evidence>
<gene>
    <name evidence="1" type="ORF">ERS007703_00146</name>
    <name evidence="2" type="ORF">ERS007741_00924</name>
</gene>
<evidence type="ECO:0000313" key="2">
    <source>
        <dbReference type="EMBL" id="COV90446.1"/>
    </source>
</evidence>
<dbReference type="AlphaFoldDB" id="A0A0U0RB79"/>
<organism evidence="1 3">
    <name type="scientific">Mycobacterium tuberculosis</name>
    <dbReference type="NCBI Taxonomy" id="1773"/>
    <lineage>
        <taxon>Bacteria</taxon>
        <taxon>Bacillati</taxon>
        <taxon>Actinomycetota</taxon>
        <taxon>Actinomycetes</taxon>
        <taxon>Mycobacteriales</taxon>
        <taxon>Mycobacteriaceae</taxon>
        <taxon>Mycobacterium</taxon>
        <taxon>Mycobacterium tuberculosis complex</taxon>
    </lineage>
</organism>
<proteinExistence type="predicted"/>
<dbReference type="EMBL" id="CSAE01000007">
    <property type="protein sequence ID" value="COU95404.1"/>
    <property type="molecule type" value="Genomic_DNA"/>
</dbReference>
<accession>A0A0U0RB79</accession>
<dbReference type="Proteomes" id="UP000048600">
    <property type="component" value="Unassembled WGS sequence"/>
</dbReference>
<protein>
    <submittedName>
        <fullName evidence="1">Uncharacterized protein</fullName>
    </submittedName>
</protein>
<evidence type="ECO:0000313" key="3">
    <source>
        <dbReference type="Proteomes" id="UP000038802"/>
    </source>
</evidence>